<dbReference type="Proteomes" id="UP000828390">
    <property type="component" value="Unassembled WGS sequence"/>
</dbReference>
<sequence length="159" mass="17983">MTISTELKGPCTICIQQLLNHTEVLQEACKKSHIDQRVITERPSDSNKTVLQDTKSVTRNEDVANRGETRQENGANKKTRKESDTLEITDTKEPNVLNKKVILFADKAIQSGQEENVQWLSKTDSNRNRGTKRPSSSKTNVTNDQSIVQKKTEIYVVKL</sequence>
<protein>
    <submittedName>
        <fullName evidence="2">Uncharacterized protein</fullName>
    </submittedName>
</protein>
<gene>
    <name evidence="2" type="ORF">DPMN_146388</name>
</gene>
<feature type="region of interest" description="Disordered" evidence="1">
    <location>
        <begin position="40"/>
        <end position="91"/>
    </location>
</feature>
<reference evidence="2" key="1">
    <citation type="journal article" date="2019" name="bioRxiv">
        <title>The Genome of the Zebra Mussel, Dreissena polymorpha: A Resource for Invasive Species Research.</title>
        <authorList>
            <person name="McCartney M.A."/>
            <person name="Auch B."/>
            <person name="Kono T."/>
            <person name="Mallez S."/>
            <person name="Zhang Y."/>
            <person name="Obille A."/>
            <person name="Becker A."/>
            <person name="Abrahante J.E."/>
            <person name="Garbe J."/>
            <person name="Badalamenti J.P."/>
            <person name="Herman A."/>
            <person name="Mangelson H."/>
            <person name="Liachko I."/>
            <person name="Sullivan S."/>
            <person name="Sone E.D."/>
            <person name="Koren S."/>
            <person name="Silverstein K.A.T."/>
            <person name="Beckman K.B."/>
            <person name="Gohl D.M."/>
        </authorList>
    </citation>
    <scope>NUCLEOTIDE SEQUENCE</scope>
    <source>
        <strain evidence="2">Duluth1</strain>
        <tissue evidence="2">Whole animal</tissue>
    </source>
</reference>
<keyword evidence="3" id="KW-1185">Reference proteome</keyword>
<feature type="compositionally biased region" description="Basic and acidic residues" evidence="1">
    <location>
        <begin position="56"/>
        <end position="71"/>
    </location>
</feature>
<feature type="compositionally biased region" description="Polar residues" evidence="1">
    <location>
        <begin position="133"/>
        <end position="144"/>
    </location>
</feature>
<proteinExistence type="predicted"/>
<dbReference type="EMBL" id="JAIWYP010000007">
    <property type="protein sequence ID" value="KAH3792887.1"/>
    <property type="molecule type" value="Genomic_DNA"/>
</dbReference>
<evidence type="ECO:0000313" key="3">
    <source>
        <dbReference type="Proteomes" id="UP000828390"/>
    </source>
</evidence>
<organism evidence="2 3">
    <name type="scientific">Dreissena polymorpha</name>
    <name type="common">Zebra mussel</name>
    <name type="synonym">Mytilus polymorpha</name>
    <dbReference type="NCBI Taxonomy" id="45954"/>
    <lineage>
        <taxon>Eukaryota</taxon>
        <taxon>Metazoa</taxon>
        <taxon>Spiralia</taxon>
        <taxon>Lophotrochozoa</taxon>
        <taxon>Mollusca</taxon>
        <taxon>Bivalvia</taxon>
        <taxon>Autobranchia</taxon>
        <taxon>Heteroconchia</taxon>
        <taxon>Euheterodonta</taxon>
        <taxon>Imparidentia</taxon>
        <taxon>Neoheterodontei</taxon>
        <taxon>Myida</taxon>
        <taxon>Dreissenoidea</taxon>
        <taxon>Dreissenidae</taxon>
        <taxon>Dreissena</taxon>
    </lineage>
</organism>
<evidence type="ECO:0000256" key="1">
    <source>
        <dbReference type="SAM" id="MobiDB-lite"/>
    </source>
</evidence>
<comment type="caution">
    <text evidence="2">The sequence shown here is derived from an EMBL/GenBank/DDBJ whole genome shotgun (WGS) entry which is preliminary data.</text>
</comment>
<evidence type="ECO:0000313" key="2">
    <source>
        <dbReference type="EMBL" id="KAH3792887.1"/>
    </source>
</evidence>
<feature type="compositionally biased region" description="Basic and acidic residues" evidence="1">
    <location>
        <begin position="81"/>
        <end position="91"/>
    </location>
</feature>
<feature type="region of interest" description="Disordered" evidence="1">
    <location>
        <begin position="116"/>
        <end position="144"/>
    </location>
</feature>
<accession>A0A9D4FBN5</accession>
<feature type="compositionally biased region" description="Polar residues" evidence="1">
    <location>
        <begin position="46"/>
        <end position="55"/>
    </location>
</feature>
<reference evidence="2" key="2">
    <citation type="submission" date="2020-11" db="EMBL/GenBank/DDBJ databases">
        <authorList>
            <person name="McCartney M.A."/>
            <person name="Auch B."/>
            <person name="Kono T."/>
            <person name="Mallez S."/>
            <person name="Becker A."/>
            <person name="Gohl D.M."/>
            <person name="Silverstein K.A.T."/>
            <person name="Koren S."/>
            <person name="Bechman K.B."/>
            <person name="Herman A."/>
            <person name="Abrahante J.E."/>
            <person name="Garbe J."/>
        </authorList>
    </citation>
    <scope>NUCLEOTIDE SEQUENCE</scope>
    <source>
        <strain evidence="2">Duluth1</strain>
        <tissue evidence="2">Whole animal</tissue>
    </source>
</reference>
<dbReference type="AlphaFoldDB" id="A0A9D4FBN5"/>
<name>A0A9D4FBN5_DREPO</name>